<keyword evidence="3" id="KW-1185">Reference proteome</keyword>
<accession>A0A5B9R755</accession>
<dbReference type="SUPFAM" id="SSF101898">
    <property type="entry name" value="NHL repeat"/>
    <property type="match status" value="1"/>
</dbReference>
<evidence type="ECO:0000256" key="1">
    <source>
        <dbReference type="SAM" id="Phobius"/>
    </source>
</evidence>
<keyword evidence="2" id="KW-0456">Lyase</keyword>
<keyword evidence="1" id="KW-1133">Transmembrane helix</keyword>
<dbReference type="AlphaFoldDB" id="A0A5B9R755"/>
<dbReference type="KEGG" id="rul:UC8_43070"/>
<evidence type="ECO:0000313" key="2">
    <source>
        <dbReference type="EMBL" id="QEG42273.1"/>
    </source>
</evidence>
<gene>
    <name evidence="2" type="primary">vgb_1</name>
    <name evidence="2" type="ORF">UC8_43070</name>
</gene>
<dbReference type="InterPro" id="IPR011042">
    <property type="entry name" value="6-blade_b-propeller_TolB-like"/>
</dbReference>
<dbReference type="EMBL" id="CP042914">
    <property type="protein sequence ID" value="QEG42273.1"/>
    <property type="molecule type" value="Genomic_DNA"/>
</dbReference>
<dbReference type="GO" id="GO:0016829">
    <property type="term" value="F:lyase activity"/>
    <property type="evidence" value="ECO:0007669"/>
    <property type="project" value="UniProtKB-KW"/>
</dbReference>
<dbReference type="RefSeq" id="WP_148080448.1">
    <property type="nucleotide sequence ID" value="NZ_CP042914.1"/>
</dbReference>
<organism evidence="2 3">
    <name type="scientific">Roseimaritima ulvae</name>
    <dbReference type="NCBI Taxonomy" id="980254"/>
    <lineage>
        <taxon>Bacteria</taxon>
        <taxon>Pseudomonadati</taxon>
        <taxon>Planctomycetota</taxon>
        <taxon>Planctomycetia</taxon>
        <taxon>Pirellulales</taxon>
        <taxon>Pirellulaceae</taxon>
        <taxon>Roseimaritima</taxon>
    </lineage>
</organism>
<evidence type="ECO:0000313" key="3">
    <source>
        <dbReference type="Proteomes" id="UP000325286"/>
    </source>
</evidence>
<sequence length="325" mass="34178">MRKLFLTGIIHPLAVFAATGTPSFFGGRTSAGSGGWLPALIALALLPLSAALLPAQEPPAADGVAYPLNVSVGADGAVTVVDLDLPGLWRLGENKAAPTLFYKGPIQMRQAMNRPRCVLALDDGSVLVGDSASRDIYRIAADTQKLVGLTGGMVGIPMCLAIDPEGKSVYVGDAEKRALFRFPLAGGQPQLVAAVNARGLSFDATGRLWALTPDDAAIVTVDAENQVTPFVSGRPFQYPGGIVHIGDQAYVTDGYGKAIWKVSTEGQVSEWYRGEPLKHPVGIAVERPAGEDAAEPTAVLVADPHSRQIFRFSVTEKPTAEALLP</sequence>
<keyword evidence="1" id="KW-0472">Membrane</keyword>
<dbReference type="Gene3D" id="2.120.10.30">
    <property type="entry name" value="TolB, C-terminal domain"/>
    <property type="match status" value="1"/>
</dbReference>
<reference evidence="2 3" key="1">
    <citation type="submission" date="2019-08" db="EMBL/GenBank/DDBJ databases">
        <title>Deep-cultivation of Planctomycetes and their phenomic and genomic characterization uncovers novel biology.</title>
        <authorList>
            <person name="Wiegand S."/>
            <person name="Jogler M."/>
            <person name="Boedeker C."/>
            <person name="Pinto D."/>
            <person name="Vollmers J."/>
            <person name="Rivas-Marin E."/>
            <person name="Kohn T."/>
            <person name="Peeters S.H."/>
            <person name="Heuer A."/>
            <person name="Rast P."/>
            <person name="Oberbeckmann S."/>
            <person name="Bunk B."/>
            <person name="Jeske O."/>
            <person name="Meyerdierks A."/>
            <person name="Storesund J.E."/>
            <person name="Kallscheuer N."/>
            <person name="Luecker S."/>
            <person name="Lage O.M."/>
            <person name="Pohl T."/>
            <person name="Merkel B.J."/>
            <person name="Hornburger P."/>
            <person name="Mueller R.-W."/>
            <person name="Bruemmer F."/>
            <person name="Labrenz M."/>
            <person name="Spormann A.M."/>
            <person name="Op den Camp H."/>
            <person name="Overmann J."/>
            <person name="Amann R."/>
            <person name="Jetten M.S.M."/>
            <person name="Mascher T."/>
            <person name="Medema M.H."/>
            <person name="Devos D.P."/>
            <person name="Kaster A.-K."/>
            <person name="Ovreas L."/>
            <person name="Rohde M."/>
            <person name="Galperin M.Y."/>
            <person name="Jogler C."/>
        </authorList>
    </citation>
    <scope>NUCLEOTIDE SEQUENCE [LARGE SCALE GENOMIC DNA]</scope>
    <source>
        <strain evidence="2 3">UC8</strain>
    </source>
</reference>
<name>A0A5B9R755_9BACT</name>
<dbReference type="OrthoDB" id="214006at2"/>
<protein>
    <submittedName>
        <fullName evidence="2">Virginiamycin B lyase</fullName>
    </submittedName>
</protein>
<keyword evidence="1" id="KW-0812">Transmembrane</keyword>
<feature type="transmembrane region" description="Helical" evidence="1">
    <location>
        <begin position="36"/>
        <end position="53"/>
    </location>
</feature>
<dbReference type="Proteomes" id="UP000325286">
    <property type="component" value="Chromosome"/>
</dbReference>
<proteinExistence type="predicted"/>